<accession>A0A1I5XGN2</accession>
<dbReference type="CDD" id="cd00093">
    <property type="entry name" value="HTH_XRE"/>
    <property type="match status" value="1"/>
</dbReference>
<proteinExistence type="predicted"/>
<dbReference type="GO" id="GO:0003700">
    <property type="term" value="F:DNA-binding transcription factor activity"/>
    <property type="evidence" value="ECO:0007669"/>
    <property type="project" value="TreeGrafter"/>
</dbReference>
<dbReference type="RefSeq" id="WP_090659692.1">
    <property type="nucleotide sequence ID" value="NZ_FOXQ01000008.1"/>
</dbReference>
<dbReference type="SMART" id="SM00530">
    <property type="entry name" value="HTH_XRE"/>
    <property type="match status" value="1"/>
</dbReference>
<dbReference type="GO" id="GO:0003677">
    <property type="term" value="F:DNA binding"/>
    <property type="evidence" value="ECO:0007669"/>
    <property type="project" value="UniProtKB-KW"/>
</dbReference>
<evidence type="ECO:0000259" key="2">
    <source>
        <dbReference type="PROSITE" id="PS50943"/>
    </source>
</evidence>
<dbReference type="PANTHER" id="PTHR46797:SF1">
    <property type="entry name" value="METHYLPHOSPHONATE SYNTHASE"/>
    <property type="match status" value="1"/>
</dbReference>
<name>A0A1I5XGN2_9BACT</name>
<protein>
    <submittedName>
        <fullName evidence="3">Helix-turn-helix</fullName>
    </submittedName>
</protein>
<evidence type="ECO:0000313" key="4">
    <source>
        <dbReference type="Proteomes" id="UP000199031"/>
    </source>
</evidence>
<dbReference type="InterPro" id="IPR010982">
    <property type="entry name" value="Lambda_DNA-bd_dom_sf"/>
</dbReference>
<feature type="domain" description="HTH cro/C1-type" evidence="2">
    <location>
        <begin position="10"/>
        <end position="65"/>
    </location>
</feature>
<dbReference type="OrthoDB" id="673334at2"/>
<dbReference type="Pfam" id="PF01381">
    <property type="entry name" value="HTH_3"/>
    <property type="match status" value="1"/>
</dbReference>
<dbReference type="AlphaFoldDB" id="A0A1I5XGN2"/>
<keyword evidence="4" id="KW-1185">Reference proteome</keyword>
<dbReference type="Gene3D" id="1.10.260.40">
    <property type="entry name" value="lambda repressor-like DNA-binding domains"/>
    <property type="match status" value="1"/>
</dbReference>
<dbReference type="STRING" id="1465490.SAMN05444277_108180"/>
<keyword evidence="1" id="KW-0238">DNA-binding</keyword>
<dbReference type="EMBL" id="FOXQ01000008">
    <property type="protein sequence ID" value="SFQ31121.1"/>
    <property type="molecule type" value="Genomic_DNA"/>
</dbReference>
<organism evidence="3 4">
    <name type="scientific">Parafilimonas terrae</name>
    <dbReference type="NCBI Taxonomy" id="1465490"/>
    <lineage>
        <taxon>Bacteria</taxon>
        <taxon>Pseudomonadati</taxon>
        <taxon>Bacteroidota</taxon>
        <taxon>Chitinophagia</taxon>
        <taxon>Chitinophagales</taxon>
        <taxon>Chitinophagaceae</taxon>
        <taxon>Parafilimonas</taxon>
    </lineage>
</organism>
<dbReference type="PANTHER" id="PTHR46797">
    <property type="entry name" value="HTH-TYPE TRANSCRIPTIONAL REGULATOR"/>
    <property type="match status" value="1"/>
</dbReference>
<reference evidence="3 4" key="1">
    <citation type="submission" date="2016-10" db="EMBL/GenBank/DDBJ databases">
        <authorList>
            <person name="de Groot N.N."/>
        </authorList>
    </citation>
    <scope>NUCLEOTIDE SEQUENCE [LARGE SCALE GENOMIC DNA]</scope>
    <source>
        <strain evidence="3 4">DSM 28286</strain>
    </source>
</reference>
<sequence length="78" mass="8469">MLSTQIGKTIKQIRISKQLKQSAVAAAVGMSVTAYSDIERGKTNNITLTRLEQIANVLEVQVVEIISSISRSNSNHAN</sequence>
<gene>
    <name evidence="3" type="ORF">SAMN05444277_108180</name>
</gene>
<dbReference type="InterPro" id="IPR050807">
    <property type="entry name" value="TransReg_Diox_bact_type"/>
</dbReference>
<evidence type="ECO:0000313" key="3">
    <source>
        <dbReference type="EMBL" id="SFQ31121.1"/>
    </source>
</evidence>
<dbReference type="SUPFAM" id="SSF47413">
    <property type="entry name" value="lambda repressor-like DNA-binding domains"/>
    <property type="match status" value="1"/>
</dbReference>
<dbReference type="GO" id="GO:0005829">
    <property type="term" value="C:cytosol"/>
    <property type="evidence" value="ECO:0007669"/>
    <property type="project" value="TreeGrafter"/>
</dbReference>
<evidence type="ECO:0000256" key="1">
    <source>
        <dbReference type="ARBA" id="ARBA00023125"/>
    </source>
</evidence>
<dbReference type="PROSITE" id="PS50943">
    <property type="entry name" value="HTH_CROC1"/>
    <property type="match status" value="1"/>
</dbReference>
<dbReference type="InterPro" id="IPR001387">
    <property type="entry name" value="Cro/C1-type_HTH"/>
</dbReference>
<dbReference type="Proteomes" id="UP000199031">
    <property type="component" value="Unassembled WGS sequence"/>
</dbReference>